<evidence type="ECO:0000256" key="3">
    <source>
        <dbReference type="ARBA" id="ARBA00040298"/>
    </source>
</evidence>
<gene>
    <name evidence="5" type="ORF">LWC34_35740</name>
</gene>
<dbReference type="PANTHER" id="PTHR10668:SF103">
    <property type="entry name" value="PYRIDINE NUCLEOTIDE-DISULFIDE OXIDOREDUCTASE DOMAIN-CONTAINING PROTEIN 2"/>
    <property type="match status" value="1"/>
</dbReference>
<dbReference type="SUPFAM" id="SSF51905">
    <property type="entry name" value="FAD/NAD(P)-binding domain"/>
    <property type="match status" value="1"/>
</dbReference>
<protein>
    <recommendedName>
        <fullName evidence="3">Pyridine nucleotide-disulfide oxidoreductase domain-containing protein 2</fullName>
    </recommendedName>
</protein>
<evidence type="ECO:0000259" key="4">
    <source>
        <dbReference type="Pfam" id="PF01593"/>
    </source>
</evidence>
<dbReference type="PANTHER" id="PTHR10668">
    <property type="entry name" value="PHYTOENE DEHYDROGENASE"/>
    <property type="match status" value="1"/>
</dbReference>
<organism evidence="5 6">
    <name type="scientific">Kibdelosporangium philippinense</name>
    <dbReference type="NCBI Taxonomy" id="211113"/>
    <lineage>
        <taxon>Bacteria</taxon>
        <taxon>Bacillati</taxon>
        <taxon>Actinomycetota</taxon>
        <taxon>Actinomycetes</taxon>
        <taxon>Pseudonocardiales</taxon>
        <taxon>Pseudonocardiaceae</taxon>
        <taxon>Kibdelosporangium</taxon>
    </lineage>
</organism>
<evidence type="ECO:0000256" key="1">
    <source>
        <dbReference type="ARBA" id="ARBA00037217"/>
    </source>
</evidence>
<dbReference type="RefSeq" id="WP_233729661.1">
    <property type="nucleotide sequence ID" value="NZ_JAJVCN010000003.1"/>
</dbReference>
<name>A0ABS8ZKP4_9PSEU</name>
<comment type="function">
    <text evidence="1">Probable oxidoreductase that may play a role as regulator of mitochondrial function.</text>
</comment>
<feature type="domain" description="Amine oxidase" evidence="4">
    <location>
        <begin position="16"/>
        <end position="343"/>
    </location>
</feature>
<dbReference type="Gene3D" id="3.50.50.60">
    <property type="entry name" value="FAD/NAD(P)-binding domain"/>
    <property type="match status" value="2"/>
</dbReference>
<dbReference type="Pfam" id="PF01593">
    <property type="entry name" value="Amino_oxidase"/>
    <property type="match status" value="1"/>
</dbReference>
<evidence type="ECO:0000256" key="2">
    <source>
        <dbReference type="ARBA" id="ARBA00038825"/>
    </source>
</evidence>
<dbReference type="EMBL" id="JAJVCN010000003">
    <property type="protein sequence ID" value="MCE7008132.1"/>
    <property type="molecule type" value="Genomic_DNA"/>
</dbReference>
<sequence>MGTWDAIIVGSGHNALVAGALLARDGWSVLVLEEQDRAGGLVRTDELTLPGFHHDTYSSAHPLFTGGPAFAELGPELTELGLEYLQPRYWTGVSMPGQGTAVLSRDLDETLAEAERLAPGDGAKFSQLLKDFEPYIGPVFELMGSDLATKSREIHDLFHEKDGRFSEFAHLFTRTARDLLTDTFTSPVLRGTLAPWALHLGRGPEDVNSALWVILVQVALGAAGMPTPKGGSGQLATTLTKLIEKHGGSVQTGQRVDRILVEDGRARGVRAGGEKHRARRAVIASVNPDQLYLELLESVPDNLRRQAGKYRYGRGCFQIHVAMSEPPRFADERLMHTGQPHLSGGLDALSRSVNEVARGLLPVEPTISFDAPSTVDPRRCPPGKAVARLQILDVPTNPTGDAAGSIEVDGWTEDVKRLSPTVSSKSPGGAC</sequence>
<dbReference type="InterPro" id="IPR036188">
    <property type="entry name" value="FAD/NAD-bd_sf"/>
</dbReference>
<comment type="caution">
    <text evidence="5">The sequence shown here is derived from an EMBL/GenBank/DDBJ whole genome shotgun (WGS) entry which is preliminary data.</text>
</comment>
<evidence type="ECO:0000313" key="6">
    <source>
        <dbReference type="Proteomes" id="UP001521150"/>
    </source>
</evidence>
<reference evidence="5 6" key="1">
    <citation type="submission" date="2021-12" db="EMBL/GenBank/DDBJ databases">
        <title>Genome sequence of Kibdelosporangium philippinense ATCC 49844.</title>
        <authorList>
            <person name="Fedorov E.A."/>
            <person name="Omeragic M."/>
            <person name="Shalygina K.F."/>
            <person name="Maclea K.S."/>
        </authorList>
    </citation>
    <scope>NUCLEOTIDE SEQUENCE [LARGE SCALE GENOMIC DNA]</scope>
    <source>
        <strain evidence="5 6">ATCC 49844</strain>
    </source>
</reference>
<evidence type="ECO:0000313" key="5">
    <source>
        <dbReference type="EMBL" id="MCE7008132.1"/>
    </source>
</evidence>
<accession>A0ABS8ZKP4</accession>
<dbReference type="Proteomes" id="UP001521150">
    <property type="component" value="Unassembled WGS sequence"/>
</dbReference>
<comment type="subunit">
    <text evidence="2">Interacts with COX5B; this interaction may contribute to localize PYROXD2 to the inner face of the inner mitochondrial membrane.</text>
</comment>
<dbReference type="InterPro" id="IPR002937">
    <property type="entry name" value="Amino_oxidase"/>
</dbReference>
<keyword evidence="6" id="KW-1185">Reference proteome</keyword>
<proteinExistence type="predicted"/>